<dbReference type="PANTHER" id="PTHR47331">
    <property type="entry name" value="PHD-TYPE DOMAIN-CONTAINING PROTEIN"/>
    <property type="match status" value="1"/>
</dbReference>
<proteinExistence type="predicted"/>
<protein>
    <submittedName>
        <fullName evidence="1">Uncharacterized protein</fullName>
    </submittedName>
</protein>
<name>A0A5J4NN46_9TREM</name>
<reference evidence="1 2" key="1">
    <citation type="journal article" date="2019" name="Gigascience">
        <title>Whole-genome sequence of the oriental lung fluke Paragonimus westermani.</title>
        <authorList>
            <person name="Oey H."/>
            <person name="Zakrzewski M."/>
            <person name="Narain K."/>
            <person name="Devi K.R."/>
            <person name="Agatsuma T."/>
            <person name="Nawaratna S."/>
            <person name="Gobert G.N."/>
            <person name="Jones M.K."/>
            <person name="Ragan M.A."/>
            <person name="McManus D.P."/>
            <person name="Krause L."/>
        </authorList>
    </citation>
    <scope>NUCLEOTIDE SEQUENCE [LARGE SCALE GENOMIC DNA]</scope>
    <source>
        <strain evidence="1 2">IND2009</strain>
    </source>
</reference>
<gene>
    <name evidence="1" type="ORF">DEA37_0003814</name>
</gene>
<comment type="caution">
    <text evidence="1">The sequence shown here is derived from an EMBL/GenBank/DDBJ whole genome shotgun (WGS) entry which is preliminary data.</text>
</comment>
<accession>A0A5J4NN46</accession>
<organism evidence="1 2">
    <name type="scientific">Paragonimus westermani</name>
    <dbReference type="NCBI Taxonomy" id="34504"/>
    <lineage>
        <taxon>Eukaryota</taxon>
        <taxon>Metazoa</taxon>
        <taxon>Spiralia</taxon>
        <taxon>Lophotrochozoa</taxon>
        <taxon>Platyhelminthes</taxon>
        <taxon>Trematoda</taxon>
        <taxon>Digenea</taxon>
        <taxon>Plagiorchiida</taxon>
        <taxon>Troglotremata</taxon>
        <taxon>Troglotrematidae</taxon>
        <taxon>Paragonimus</taxon>
    </lineage>
</organism>
<dbReference type="AlphaFoldDB" id="A0A5J4NN46"/>
<evidence type="ECO:0000313" key="2">
    <source>
        <dbReference type="Proteomes" id="UP000324629"/>
    </source>
</evidence>
<dbReference type="Proteomes" id="UP000324629">
    <property type="component" value="Unassembled WGS sequence"/>
</dbReference>
<keyword evidence="2" id="KW-1185">Reference proteome</keyword>
<evidence type="ECO:0000313" key="1">
    <source>
        <dbReference type="EMBL" id="KAA3677035.1"/>
    </source>
</evidence>
<dbReference type="EMBL" id="QNGE01001692">
    <property type="protein sequence ID" value="KAA3677035.1"/>
    <property type="molecule type" value="Genomic_DNA"/>
</dbReference>
<sequence length="131" mass="15143">MYPSLAMKPHVDVIRKKICKWTHSEAVSFGEIPDKGNSFAIAADIEEMLMHIMILKRNRGALRFRWWPDNDMSEDPVKYQTVVHSSGATSSLFDASNALRRKDFRNEYDNKVAKAIANKFYTDFCPVSNRR</sequence>